<feature type="domain" description="DUF5641" evidence="2">
    <location>
        <begin position="268"/>
        <end position="348"/>
    </location>
</feature>
<evidence type="ECO:0000259" key="1">
    <source>
        <dbReference type="Pfam" id="PF17921"/>
    </source>
</evidence>
<dbReference type="InterPro" id="IPR041588">
    <property type="entry name" value="Integrase_H2C2"/>
</dbReference>
<dbReference type="Pfam" id="PF17921">
    <property type="entry name" value="Integrase_H2C2"/>
    <property type="match status" value="1"/>
</dbReference>
<sequence>MDDEGLVRLGERLERSPLSYDCRHPIILGKGSHLAALLIRRSHEEVKHFGVNTILCNLRQRYWPIRGKEQVKKILSSCVLCKKWRGNPGVQFMGDLPASRVDFPNPPFTLTGVDYFGPITTKAGFRGGRREKRYGVVFTCLQTRAVHLEVAQSLSTDDLLKPKLQQEGLDWNFNPPFAPHMEGAWEAMVKLAKRAITATTNGAQLTDDELSTVAAECEAMLNNRPLTYVGSDPDDVEPLTPAHFLAAGQLMPLLPSEIQVDEVSPKRRWLFLQSIMLKIWKRWQKEYLPCLQRRPKWNQTVRNLEPGDLVLILDPNQPRGRWLRGKIEETFPDDRNVVRSAKVLTQNG</sequence>
<dbReference type="EMBL" id="CACRXK020019687">
    <property type="protein sequence ID" value="CAB4033946.1"/>
    <property type="molecule type" value="Genomic_DNA"/>
</dbReference>
<dbReference type="SUPFAM" id="SSF53098">
    <property type="entry name" value="Ribonuclease H-like"/>
    <property type="match status" value="1"/>
</dbReference>
<reference evidence="3" key="1">
    <citation type="submission" date="2020-04" db="EMBL/GenBank/DDBJ databases">
        <authorList>
            <person name="Alioto T."/>
            <person name="Alioto T."/>
            <person name="Gomez Garrido J."/>
        </authorList>
    </citation>
    <scope>NUCLEOTIDE SEQUENCE</scope>
    <source>
        <strain evidence="3">A484AB</strain>
    </source>
</reference>
<evidence type="ECO:0000313" key="4">
    <source>
        <dbReference type="Proteomes" id="UP001152795"/>
    </source>
</evidence>
<dbReference type="GO" id="GO:0003676">
    <property type="term" value="F:nucleic acid binding"/>
    <property type="evidence" value="ECO:0007669"/>
    <property type="project" value="InterPro"/>
</dbReference>
<accession>A0A7D9JQM7</accession>
<dbReference type="InterPro" id="IPR040676">
    <property type="entry name" value="DUF5641"/>
</dbReference>
<dbReference type="InterPro" id="IPR012337">
    <property type="entry name" value="RNaseH-like_sf"/>
</dbReference>
<dbReference type="OrthoDB" id="5976162at2759"/>
<comment type="caution">
    <text evidence="3">The sequence shown here is derived from an EMBL/GenBank/DDBJ whole genome shotgun (WGS) entry which is preliminary data.</text>
</comment>
<dbReference type="PANTHER" id="PTHR47331">
    <property type="entry name" value="PHD-TYPE DOMAIN-CONTAINING PROTEIN"/>
    <property type="match status" value="1"/>
</dbReference>
<dbReference type="Pfam" id="PF18701">
    <property type="entry name" value="DUF5641"/>
    <property type="match status" value="1"/>
</dbReference>
<keyword evidence="4" id="KW-1185">Reference proteome</keyword>
<dbReference type="Gene3D" id="1.10.340.70">
    <property type="match status" value="1"/>
</dbReference>
<dbReference type="Proteomes" id="UP001152795">
    <property type="component" value="Unassembled WGS sequence"/>
</dbReference>
<dbReference type="AlphaFoldDB" id="A0A7D9JQM7"/>
<evidence type="ECO:0000313" key="3">
    <source>
        <dbReference type="EMBL" id="CAB4033946.1"/>
    </source>
</evidence>
<dbReference type="InterPro" id="IPR036397">
    <property type="entry name" value="RNaseH_sf"/>
</dbReference>
<dbReference type="Gene3D" id="3.30.420.10">
    <property type="entry name" value="Ribonuclease H-like superfamily/Ribonuclease H"/>
    <property type="match status" value="2"/>
</dbReference>
<dbReference type="PANTHER" id="PTHR47331:SF1">
    <property type="entry name" value="GAG-LIKE PROTEIN"/>
    <property type="match status" value="1"/>
</dbReference>
<gene>
    <name evidence="3" type="ORF">PACLA_8A030893</name>
</gene>
<proteinExistence type="predicted"/>
<feature type="non-terminal residue" evidence="3">
    <location>
        <position position="348"/>
    </location>
</feature>
<evidence type="ECO:0000259" key="2">
    <source>
        <dbReference type="Pfam" id="PF18701"/>
    </source>
</evidence>
<feature type="domain" description="Integrase zinc-binding" evidence="1">
    <location>
        <begin position="34"/>
        <end position="84"/>
    </location>
</feature>
<name>A0A7D9JQM7_PARCT</name>
<organism evidence="3 4">
    <name type="scientific">Paramuricea clavata</name>
    <name type="common">Red gorgonian</name>
    <name type="synonym">Violescent sea-whip</name>
    <dbReference type="NCBI Taxonomy" id="317549"/>
    <lineage>
        <taxon>Eukaryota</taxon>
        <taxon>Metazoa</taxon>
        <taxon>Cnidaria</taxon>
        <taxon>Anthozoa</taxon>
        <taxon>Octocorallia</taxon>
        <taxon>Malacalcyonacea</taxon>
        <taxon>Plexauridae</taxon>
        <taxon>Paramuricea</taxon>
    </lineage>
</organism>
<protein>
    <submittedName>
        <fullName evidence="3">Integrase core domain</fullName>
    </submittedName>
</protein>